<comment type="similarity">
    <text evidence="1">Belongs to the isochorismatase family.</text>
</comment>
<dbReference type="STRING" id="765440.A0A0C3G5I3"/>
<dbReference type="CDD" id="cd00431">
    <property type="entry name" value="cysteine_hydrolases"/>
    <property type="match status" value="1"/>
</dbReference>
<reference evidence="5" key="2">
    <citation type="submission" date="2015-01" db="EMBL/GenBank/DDBJ databases">
        <title>Evolutionary Origins and Diversification of the Mycorrhizal Mutualists.</title>
        <authorList>
            <consortium name="DOE Joint Genome Institute"/>
            <consortium name="Mycorrhizal Genomics Consortium"/>
            <person name="Kohler A."/>
            <person name="Kuo A."/>
            <person name="Nagy L.G."/>
            <person name="Floudas D."/>
            <person name="Copeland A."/>
            <person name="Barry K.W."/>
            <person name="Cichocki N."/>
            <person name="Veneault-Fourrey C."/>
            <person name="LaButti K."/>
            <person name="Lindquist E.A."/>
            <person name="Lipzen A."/>
            <person name="Lundell T."/>
            <person name="Morin E."/>
            <person name="Murat C."/>
            <person name="Riley R."/>
            <person name="Ohm R."/>
            <person name="Sun H."/>
            <person name="Tunlid A."/>
            <person name="Henrissat B."/>
            <person name="Grigoriev I.V."/>
            <person name="Hibbett D.S."/>
            <person name="Martin F."/>
        </authorList>
    </citation>
    <scope>NUCLEOTIDE SEQUENCE [LARGE SCALE GENOMIC DNA]</scope>
    <source>
        <strain evidence="5">F 1598</strain>
    </source>
</reference>
<organism evidence="4 5">
    <name type="scientific">Piloderma croceum (strain F 1598)</name>
    <dbReference type="NCBI Taxonomy" id="765440"/>
    <lineage>
        <taxon>Eukaryota</taxon>
        <taxon>Fungi</taxon>
        <taxon>Dikarya</taxon>
        <taxon>Basidiomycota</taxon>
        <taxon>Agaricomycotina</taxon>
        <taxon>Agaricomycetes</taxon>
        <taxon>Agaricomycetidae</taxon>
        <taxon>Atheliales</taxon>
        <taxon>Atheliaceae</taxon>
        <taxon>Piloderma</taxon>
    </lineage>
</organism>
<dbReference type="InterPro" id="IPR050272">
    <property type="entry name" value="Isochorismatase-like_hydrls"/>
</dbReference>
<gene>
    <name evidence="4" type="ORF">PILCRDRAFT_65647</name>
</gene>
<evidence type="ECO:0000256" key="1">
    <source>
        <dbReference type="ARBA" id="ARBA00006336"/>
    </source>
</evidence>
<dbReference type="Proteomes" id="UP000054166">
    <property type="component" value="Unassembled WGS sequence"/>
</dbReference>
<dbReference type="Pfam" id="PF00857">
    <property type="entry name" value="Isochorismatase"/>
    <property type="match status" value="1"/>
</dbReference>
<dbReference type="PANTHER" id="PTHR43540:SF9">
    <property type="entry name" value="FAMILY HYDROLASE, PUTATIVE (AFU_ORTHOLOGUE AFUA_2G08700)-RELATED"/>
    <property type="match status" value="1"/>
</dbReference>
<feature type="domain" description="Isochorismatase-like" evidence="3">
    <location>
        <begin position="35"/>
        <end position="227"/>
    </location>
</feature>
<dbReference type="PANTHER" id="PTHR43540">
    <property type="entry name" value="PEROXYUREIDOACRYLATE/UREIDOACRYLATE AMIDOHYDROLASE-RELATED"/>
    <property type="match status" value="1"/>
</dbReference>
<evidence type="ECO:0000313" key="5">
    <source>
        <dbReference type="Proteomes" id="UP000054166"/>
    </source>
</evidence>
<evidence type="ECO:0000313" key="4">
    <source>
        <dbReference type="EMBL" id="KIM85906.1"/>
    </source>
</evidence>
<protein>
    <recommendedName>
        <fullName evidence="3">Isochorismatase-like domain-containing protein</fullName>
    </recommendedName>
</protein>
<dbReference type="SUPFAM" id="SSF52499">
    <property type="entry name" value="Isochorismatase-like hydrolases"/>
    <property type="match status" value="1"/>
</dbReference>
<dbReference type="AlphaFoldDB" id="A0A0C3G5I3"/>
<sequence>MDLTRSQLYGSSKNTTKVIPVNGKDRSIIIDTKRTLLCIIDMQNFFLHPARQPSPVGRDVVPATIKMINAFRKNSITVAWVNWGLDEIDLLTMPSAFLRGFGSTPDTTFGSDMGIINGTEWGRLLMRHQFNSQPWGPLYALQVEGVEQGTDLYFNKNRLSGLSGGLLKPMTPLRLYIQENDITTVFFGGVNTDQCVFGAMIDAYFLATQGLDVIMVDDISATTSPNYATEMVVFNIGGDGWTANSTAIMSALG</sequence>
<dbReference type="GO" id="GO:0016787">
    <property type="term" value="F:hydrolase activity"/>
    <property type="evidence" value="ECO:0007669"/>
    <property type="project" value="UniProtKB-KW"/>
</dbReference>
<proteinExistence type="inferred from homology"/>
<reference evidence="4 5" key="1">
    <citation type="submission" date="2014-04" db="EMBL/GenBank/DDBJ databases">
        <authorList>
            <consortium name="DOE Joint Genome Institute"/>
            <person name="Kuo A."/>
            <person name="Tarkka M."/>
            <person name="Buscot F."/>
            <person name="Kohler A."/>
            <person name="Nagy L.G."/>
            <person name="Floudas D."/>
            <person name="Copeland A."/>
            <person name="Barry K.W."/>
            <person name="Cichocki N."/>
            <person name="Veneault-Fourrey C."/>
            <person name="LaButti K."/>
            <person name="Lindquist E.A."/>
            <person name="Lipzen A."/>
            <person name="Lundell T."/>
            <person name="Morin E."/>
            <person name="Murat C."/>
            <person name="Sun H."/>
            <person name="Tunlid A."/>
            <person name="Henrissat B."/>
            <person name="Grigoriev I.V."/>
            <person name="Hibbett D.S."/>
            <person name="Martin F."/>
            <person name="Nordberg H.P."/>
            <person name="Cantor M.N."/>
            <person name="Hua S.X."/>
        </authorList>
    </citation>
    <scope>NUCLEOTIDE SEQUENCE [LARGE SCALE GENOMIC DNA]</scope>
    <source>
        <strain evidence="4 5">F 1598</strain>
    </source>
</reference>
<accession>A0A0C3G5I3</accession>
<dbReference type="Gene3D" id="3.40.50.850">
    <property type="entry name" value="Isochorismatase-like"/>
    <property type="match status" value="1"/>
</dbReference>
<dbReference type="EMBL" id="KN832983">
    <property type="protein sequence ID" value="KIM85906.1"/>
    <property type="molecule type" value="Genomic_DNA"/>
</dbReference>
<evidence type="ECO:0000256" key="2">
    <source>
        <dbReference type="ARBA" id="ARBA00022801"/>
    </source>
</evidence>
<keyword evidence="5" id="KW-1185">Reference proteome</keyword>
<name>A0A0C3G5I3_PILCF</name>
<dbReference type="InterPro" id="IPR000868">
    <property type="entry name" value="Isochorismatase-like_dom"/>
</dbReference>
<evidence type="ECO:0000259" key="3">
    <source>
        <dbReference type="Pfam" id="PF00857"/>
    </source>
</evidence>
<keyword evidence="2" id="KW-0378">Hydrolase</keyword>
<dbReference type="HOGENOM" id="CLU_068979_0_0_1"/>
<dbReference type="InParanoid" id="A0A0C3G5I3"/>
<dbReference type="InterPro" id="IPR036380">
    <property type="entry name" value="Isochorismatase-like_sf"/>
</dbReference>
<dbReference type="OrthoDB" id="167809at2759"/>